<reference evidence="9 10" key="1">
    <citation type="submission" date="2017-11" db="EMBL/GenBank/DDBJ databases">
        <title>De-novo sequencing of pomegranate (Punica granatum L.) genome.</title>
        <authorList>
            <person name="Akparov Z."/>
            <person name="Amiraslanov A."/>
            <person name="Hajiyeva S."/>
            <person name="Abbasov M."/>
            <person name="Kaur K."/>
            <person name="Hamwieh A."/>
            <person name="Solovyev V."/>
            <person name="Salamov A."/>
            <person name="Braich B."/>
            <person name="Kosarev P."/>
            <person name="Mahmoud A."/>
            <person name="Hajiyev E."/>
            <person name="Babayeva S."/>
            <person name="Izzatullayeva V."/>
            <person name="Mammadov A."/>
            <person name="Mammadov A."/>
            <person name="Sharifova S."/>
            <person name="Ojaghi J."/>
            <person name="Eynullazada K."/>
            <person name="Bayramov B."/>
            <person name="Abdulazimova A."/>
            <person name="Shahmuradov I."/>
        </authorList>
    </citation>
    <scope>NUCLEOTIDE SEQUENCE [LARGE SCALE GENOMIC DNA]</scope>
    <source>
        <strain evidence="10">cv. AG2017</strain>
        <tissue evidence="9">Leaf</tissue>
    </source>
</reference>
<dbReference type="InterPro" id="IPR003316">
    <property type="entry name" value="E2F_WHTH_DNA-bd_dom"/>
</dbReference>
<comment type="similarity">
    <text evidence="1 6">Belongs to the E2F/DP family.</text>
</comment>
<dbReference type="GO" id="GO:0090575">
    <property type="term" value="C:RNA polymerase II transcription regulator complex"/>
    <property type="evidence" value="ECO:0007669"/>
    <property type="project" value="TreeGrafter"/>
</dbReference>
<comment type="caution">
    <text evidence="9">The sequence shown here is derived from an EMBL/GenBank/DDBJ whole genome shotgun (WGS) entry which is preliminary data.</text>
</comment>
<dbReference type="EMBL" id="PGOL01000075">
    <property type="protein sequence ID" value="PKI77786.1"/>
    <property type="molecule type" value="Genomic_DNA"/>
</dbReference>
<protein>
    <recommendedName>
        <fullName evidence="8">E2F/DP family winged-helix DNA-binding domain-containing protein</fullName>
    </recommendedName>
</protein>
<dbReference type="GO" id="GO:0000981">
    <property type="term" value="F:DNA-binding transcription factor activity, RNA polymerase II-specific"/>
    <property type="evidence" value="ECO:0007669"/>
    <property type="project" value="TreeGrafter"/>
</dbReference>
<evidence type="ECO:0000313" key="9">
    <source>
        <dbReference type="EMBL" id="PKI77786.1"/>
    </source>
</evidence>
<dbReference type="SUPFAM" id="SSF46785">
    <property type="entry name" value="Winged helix' DNA-binding domain"/>
    <property type="match status" value="1"/>
</dbReference>
<sequence length="377" mass="42108">MSVLGGGDCESRQPFYCRKDKSLGVLSSNFLRLYNKDGVDSIGLDDAAIRLGADLVFNCLPWSYVLLPGVVARKAKNQYAWKGFGVIPEALEELKEVGLKENFTMSSCFNSTKVSNDCETVGSSDLKLEMQDVSSGSSKNDNRKEKSLAILTQNFVKLFLCSGAELITLDSAAMALLGDNSNSTAMRTKIRRLYDIANVFSSMNMIEKTHHPETRKPAFRWLGWRGTPVNGFIYAAGSDKSESRKRMFGLDLTNYESKRSKVDSSISWKSNGMVKYPVAVKQEDSENSCDNKSEVEQQPSHEVRGYVFGPFAPEPVSQSAATERNSARRTQDWETLASAHRPQYQNQALSDLFAHYMEAWKSWYTEVAGNNHVQEVS</sequence>
<evidence type="ECO:0000256" key="5">
    <source>
        <dbReference type="ARBA" id="ARBA00023306"/>
    </source>
</evidence>
<keyword evidence="2 6" id="KW-0805">Transcription regulation</keyword>
<accession>A0A2I0LC69</accession>
<dbReference type="InterPro" id="IPR036388">
    <property type="entry name" value="WH-like_DNA-bd_sf"/>
</dbReference>
<feature type="domain" description="E2F/DP family winged-helix DNA-binding" evidence="8">
    <location>
        <begin position="18"/>
        <end position="83"/>
    </location>
</feature>
<gene>
    <name evidence="9" type="ORF">CRG98_001834</name>
</gene>
<evidence type="ECO:0000256" key="6">
    <source>
        <dbReference type="RuleBase" id="RU003796"/>
    </source>
</evidence>
<dbReference type="Gene3D" id="1.10.10.10">
    <property type="entry name" value="Winged helix-like DNA-binding domain superfamily/Winged helix DNA-binding domain"/>
    <property type="match status" value="1"/>
</dbReference>
<dbReference type="SMART" id="SM01372">
    <property type="entry name" value="E2F_TDP"/>
    <property type="match status" value="2"/>
</dbReference>
<evidence type="ECO:0000259" key="8">
    <source>
        <dbReference type="SMART" id="SM01372"/>
    </source>
</evidence>
<keyword evidence="10" id="KW-1185">Reference proteome</keyword>
<dbReference type="GO" id="GO:0000978">
    <property type="term" value="F:RNA polymerase II cis-regulatory region sequence-specific DNA binding"/>
    <property type="evidence" value="ECO:0007669"/>
    <property type="project" value="InterPro"/>
</dbReference>
<dbReference type="InterPro" id="IPR015633">
    <property type="entry name" value="E2F"/>
</dbReference>
<organism evidence="9 10">
    <name type="scientific">Punica granatum</name>
    <name type="common">Pomegranate</name>
    <dbReference type="NCBI Taxonomy" id="22663"/>
    <lineage>
        <taxon>Eukaryota</taxon>
        <taxon>Viridiplantae</taxon>
        <taxon>Streptophyta</taxon>
        <taxon>Embryophyta</taxon>
        <taxon>Tracheophyta</taxon>
        <taxon>Spermatophyta</taxon>
        <taxon>Magnoliopsida</taxon>
        <taxon>eudicotyledons</taxon>
        <taxon>Gunneridae</taxon>
        <taxon>Pentapetalae</taxon>
        <taxon>rosids</taxon>
        <taxon>malvids</taxon>
        <taxon>Myrtales</taxon>
        <taxon>Lythraceae</taxon>
        <taxon>Punica</taxon>
    </lineage>
</organism>
<dbReference type="Pfam" id="PF02319">
    <property type="entry name" value="WHD_E2F_TDP"/>
    <property type="match status" value="1"/>
</dbReference>
<comment type="subcellular location">
    <subcellularLocation>
        <location evidence="6">Nucleus</location>
    </subcellularLocation>
</comment>
<evidence type="ECO:0000256" key="4">
    <source>
        <dbReference type="ARBA" id="ARBA00023163"/>
    </source>
</evidence>
<keyword evidence="3 6" id="KW-0238">DNA-binding</keyword>
<dbReference type="FunFam" id="1.10.10.10:FF:000295">
    <property type="entry name" value="E2F transcription factor-like E2FE"/>
    <property type="match status" value="1"/>
</dbReference>
<dbReference type="AlphaFoldDB" id="A0A2I0LC69"/>
<proteinExistence type="inferred from homology"/>
<evidence type="ECO:0000256" key="7">
    <source>
        <dbReference type="SAM" id="MobiDB-lite"/>
    </source>
</evidence>
<evidence type="ECO:0000313" key="10">
    <source>
        <dbReference type="Proteomes" id="UP000233551"/>
    </source>
</evidence>
<feature type="domain" description="E2F/DP family winged-helix DNA-binding" evidence="8">
    <location>
        <begin position="143"/>
        <end position="223"/>
    </location>
</feature>
<name>A0A2I0LC69_PUNGR</name>
<dbReference type="STRING" id="22663.A0A2I0LC69"/>
<keyword evidence="4 6" id="KW-0804">Transcription</keyword>
<evidence type="ECO:0000256" key="2">
    <source>
        <dbReference type="ARBA" id="ARBA00023015"/>
    </source>
</evidence>
<evidence type="ECO:0000256" key="3">
    <source>
        <dbReference type="ARBA" id="ARBA00023125"/>
    </source>
</evidence>
<evidence type="ECO:0000256" key="1">
    <source>
        <dbReference type="ARBA" id="ARBA00010940"/>
    </source>
</evidence>
<dbReference type="PANTHER" id="PTHR12081">
    <property type="entry name" value="TRANSCRIPTION FACTOR E2F"/>
    <property type="match status" value="1"/>
</dbReference>
<keyword evidence="6" id="KW-0539">Nucleus</keyword>
<dbReference type="PANTHER" id="PTHR12081:SF7">
    <property type="entry name" value="TRANSCRIPTION FACTOR EFL-3"/>
    <property type="match status" value="1"/>
</dbReference>
<feature type="region of interest" description="Disordered" evidence="7">
    <location>
        <begin position="306"/>
        <end position="332"/>
    </location>
</feature>
<keyword evidence="5" id="KW-0131">Cell cycle</keyword>
<dbReference type="InterPro" id="IPR036390">
    <property type="entry name" value="WH_DNA-bd_sf"/>
</dbReference>
<dbReference type="Proteomes" id="UP000233551">
    <property type="component" value="Unassembled WGS sequence"/>
</dbReference>